<reference evidence="1 2" key="1">
    <citation type="submission" date="2019-10" db="EMBL/GenBank/DDBJ databases">
        <title>Genomic and transcriptomic insights into the perfect genentic adaptation of a filamentous nitrogen-fixing cyanobacterium to rice fields.</title>
        <authorList>
            <person name="Chen Z."/>
        </authorList>
    </citation>
    <scope>NUCLEOTIDE SEQUENCE [LARGE SCALE GENOMIC DNA]</scope>
    <source>
        <strain evidence="1">CCNUC1</strain>
    </source>
</reference>
<proteinExistence type="predicted"/>
<gene>
    <name evidence="1" type="ORF">GXM_08833</name>
</gene>
<accession>A0A5P8WHN4</accession>
<dbReference type="EMBL" id="CP045227">
    <property type="protein sequence ID" value="QFS51339.1"/>
    <property type="molecule type" value="Genomic_DNA"/>
</dbReference>
<dbReference type="KEGG" id="nsh:GXM_08833"/>
<sequence>MHSKCTALSQAIAIATFPLRIWRMSAIAPQVCNFSSKNFTGA</sequence>
<dbReference type="AlphaFoldDB" id="A0A5P8WHN4"/>
<dbReference type="Proteomes" id="UP000326678">
    <property type="component" value="Chromosome Gxm2"/>
</dbReference>
<evidence type="ECO:0000313" key="1">
    <source>
        <dbReference type="EMBL" id="QFS51339.1"/>
    </source>
</evidence>
<keyword evidence="2" id="KW-1185">Reference proteome</keyword>
<protein>
    <submittedName>
        <fullName evidence="1">Uncharacterized protein</fullName>
    </submittedName>
</protein>
<organism evidence="1 2">
    <name type="scientific">Nostoc sphaeroides CCNUC1</name>
    <dbReference type="NCBI Taxonomy" id="2653204"/>
    <lineage>
        <taxon>Bacteria</taxon>
        <taxon>Bacillati</taxon>
        <taxon>Cyanobacteriota</taxon>
        <taxon>Cyanophyceae</taxon>
        <taxon>Nostocales</taxon>
        <taxon>Nostocaceae</taxon>
        <taxon>Nostoc</taxon>
    </lineage>
</organism>
<name>A0A5P8WHN4_9NOSO</name>
<evidence type="ECO:0000313" key="2">
    <source>
        <dbReference type="Proteomes" id="UP000326678"/>
    </source>
</evidence>